<dbReference type="InterPro" id="IPR029016">
    <property type="entry name" value="GAF-like_dom_sf"/>
</dbReference>
<keyword evidence="1 2" id="KW-0597">Phosphoprotein</keyword>
<dbReference type="GO" id="GO:0000155">
    <property type="term" value="F:phosphorelay sensor kinase activity"/>
    <property type="evidence" value="ECO:0007669"/>
    <property type="project" value="InterPro"/>
</dbReference>
<dbReference type="InterPro" id="IPR050956">
    <property type="entry name" value="2C_system_His_kinase"/>
</dbReference>
<feature type="region of interest" description="Disordered" evidence="3">
    <location>
        <begin position="703"/>
        <end position="727"/>
    </location>
</feature>
<feature type="region of interest" description="Disordered" evidence="3">
    <location>
        <begin position="467"/>
        <end position="505"/>
    </location>
</feature>
<reference evidence="6" key="2">
    <citation type="journal article" date="2023" name="IMA Fungus">
        <title>Comparative genomic study of the Penicillium genus elucidates a diverse pangenome and 15 lateral gene transfer events.</title>
        <authorList>
            <person name="Petersen C."/>
            <person name="Sorensen T."/>
            <person name="Nielsen M.R."/>
            <person name="Sondergaard T.E."/>
            <person name="Sorensen J.L."/>
            <person name="Fitzpatrick D.A."/>
            <person name="Frisvad J.C."/>
            <person name="Nielsen K.L."/>
        </authorList>
    </citation>
    <scope>NUCLEOTIDE SEQUENCE</scope>
    <source>
        <strain evidence="6">IBT 30069</strain>
    </source>
</reference>
<feature type="region of interest" description="Disordered" evidence="3">
    <location>
        <begin position="369"/>
        <end position="417"/>
    </location>
</feature>
<dbReference type="InterPro" id="IPR036890">
    <property type="entry name" value="HATPase_C_sf"/>
</dbReference>
<dbReference type="SMART" id="SM00387">
    <property type="entry name" value="HATPase_c"/>
    <property type="match status" value="1"/>
</dbReference>
<dbReference type="InterPro" id="IPR004358">
    <property type="entry name" value="Sig_transdc_His_kin-like_C"/>
</dbReference>
<dbReference type="SUPFAM" id="SSF55874">
    <property type="entry name" value="ATPase domain of HSP90 chaperone/DNA topoisomerase II/histidine kinase"/>
    <property type="match status" value="1"/>
</dbReference>
<dbReference type="PROSITE" id="PS50109">
    <property type="entry name" value="HIS_KIN"/>
    <property type="match status" value="1"/>
</dbReference>
<dbReference type="PANTHER" id="PTHR43719:SF69">
    <property type="entry name" value="HISTIDINE KINASE G7"/>
    <property type="match status" value="1"/>
</dbReference>
<feature type="region of interest" description="Disordered" evidence="3">
    <location>
        <begin position="1027"/>
        <end position="1114"/>
    </location>
</feature>
<feature type="compositionally biased region" description="Basic and acidic residues" evidence="3">
    <location>
        <begin position="393"/>
        <end position="403"/>
    </location>
</feature>
<dbReference type="Pfam" id="PF00512">
    <property type="entry name" value="HisKA"/>
    <property type="match status" value="1"/>
</dbReference>
<sequence>MAAIIGLDHASSRYAPFDRASGDGFTPQPSPDSALTSYAQLTANRIGTERAFISLFDPTYQYVLAEATPTLSLIGGHVAKDGEHLKLGCCVFPKEKSICHYVDSIPARGPYDGEAGAYDSRLVVLDITKDHRFEASKLHPALSEMRFYMAVPLISPMGFKIGALSVMDTNARLSGPDQHSLQFMKDMAETVMDHLAMKETSVKSRRAERMIVGLGSFVEGRSTLRDSWPEAHAQHLESEASAETTEGQLNIEQQDLQELTKGKNKRSIPIRESSSKTRRSSTASHGSAGSGQKVHNGELETHQKPGIQISQQNNSARAVFTGSGLKEDTLQSSIRNVFSRAANLLRESIGAEGVMFLDANSQRFGNLVDKNKRRVSGPDISDRQSGSDEESTDSERSSRRSISDTDQSSDSGNARVSECLGFSSSRISSINDEERAGRDVIVPEPLFSSLIHRYPRGKIFTFNAHGSVSEDSDRRRKTDSGSENEESVRAAEPRSSSKRRRKPGFKRHADDLIKIFAGARNILILPIWDSDRNRWFAGALVWTNEPNRIFTTENELVYTSAFSNSIMAEIRRIDVELAERAKTNLVSSITHELRNPLHGILGTADILGDTAMNALQHGMVHTVESCGRTLLDTINSLLDLTFIDQYRKGDSSQNRKRSKKSVISRSMPIAARSSISHVELDAVLEEVTDCVFAGYSFYNHPHTPPPALSQSSSRSAGQAHKENTTGPRASQVTVIFDIEPDTEWDFDTHAGAWRRIFMNIFGNALKYTSSGYIYIGLKSSQRATATSQKPQSKHKQGFDVTITVKDTGKGIGAKFLQDELFSPFKQEDSLAPGSGLGLSIVRKAVGFLGGSIEIESTVGKGTELSIYAPLVKSATKSDTSSAKSFSALRRHTEDKTLGILGFGQSIRSQRDRALYSSMERLCSEWFGLKVTNISPSDGKRLQSDFYLAVQTELDCEDVEGRNIFSLSQRFNLGDTTNSPVIVICQSPEEAHRMFIASKNQDQTKYFEFVSQPCGPRKLARAMSMCLKRQGDQDNGRRGSDEPTRWVEVPQSSHLPVDIEASDPPADRMKIGKRPTRETMGAEEENHQTHDTKSPNVGHDYISNPDQRSNRDERLPANQDPFVLLVDDNDINLQLLCAYVKKDGLKYMSAKDGAQAVELYKTHPGVFQIVIIDISMPVMNGFQASQEIRKLENEYRAGLSKMDQQTTPPTIIAALTGLDSAGAQKEALGSGINTFLVKPLKRPELQAVLRRQI</sequence>
<evidence type="ECO:0000313" key="6">
    <source>
        <dbReference type="EMBL" id="KAJ5101210.1"/>
    </source>
</evidence>
<dbReference type="Pfam" id="PF02518">
    <property type="entry name" value="HATPase_c"/>
    <property type="match status" value="1"/>
</dbReference>
<feature type="compositionally biased region" description="Basic and acidic residues" evidence="3">
    <location>
        <begin position="471"/>
        <end position="492"/>
    </location>
</feature>
<dbReference type="PANTHER" id="PTHR43719">
    <property type="entry name" value="TWO-COMPONENT HISTIDINE KINASE"/>
    <property type="match status" value="1"/>
</dbReference>
<organism evidence="6 7">
    <name type="scientific">Penicillium angulare</name>
    <dbReference type="NCBI Taxonomy" id="116970"/>
    <lineage>
        <taxon>Eukaryota</taxon>
        <taxon>Fungi</taxon>
        <taxon>Dikarya</taxon>
        <taxon>Ascomycota</taxon>
        <taxon>Pezizomycotina</taxon>
        <taxon>Eurotiomycetes</taxon>
        <taxon>Eurotiomycetidae</taxon>
        <taxon>Eurotiales</taxon>
        <taxon>Aspergillaceae</taxon>
        <taxon>Penicillium</taxon>
    </lineage>
</organism>
<dbReference type="InterPro" id="IPR003594">
    <property type="entry name" value="HATPase_dom"/>
</dbReference>
<dbReference type="PROSITE" id="PS50110">
    <property type="entry name" value="RESPONSE_REGULATORY"/>
    <property type="match status" value="1"/>
</dbReference>
<dbReference type="SMART" id="SM00388">
    <property type="entry name" value="HisKA"/>
    <property type="match status" value="1"/>
</dbReference>
<evidence type="ECO:0000256" key="2">
    <source>
        <dbReference type="PROSITE-ProRule" id="PRU00169"/>
    </source>
</evidence>
<dbReference type="SMART" id="SM00448">
    <property type="entry name" value="REC"/>
    <property type="match status" value="1"/>
</dbReference>
<dbReference type="Gene3D" id="3.30.565.10">
    <property type="entry name" value="Histidine kinase-like ATPase, C-terminal domain"/>
    <property type="match status" value="1"/>
</dbReference>
<evidence type="ECO:0000313" key="7">
    <source>
        <dbReference type="Proteomes" id="UP001149165"/>
    </source>
</evidence>
<dbReference type="InterPro" id="IPR003661">
    <property type="entry name" value="HisK_dim/P_dom"/>
</dbReference>
<dbReference type="SUPFAM" id="SSF52172">
    <property type="entry name" value="CheY-like"/>
    <property type="match status" value="1"/>
</dbReference>
<dbReference type="SUPFAM" id="SSF55781">
    <property type="entry name" value="GAF domain-like"/>
    <property type="match status" value="1"/>
</dbReference>
<dbReference type="Gene3D" id="3.40.50.2300">
    <property type="match status" value="1"/>
</dbReference>
<feature type="domain" description="Response regulatory" evidence="5">
    <location>
        <begin position="1121"/>
        <end position="1252"/>
    </location>
</feature>
<keyword evidence="7" id="KW-1185">Reference proteome</keyword>
<feature type="compositionally biased region" description="Basic and acidic residues" evidence="3">
    <location>
        <begin position="1028"/>
        <end position="1044"/>
    </location>
</feature>
<dbReference type="SUPFAM" id="SSF47384">
    <property type="entry name" value="Homodimeric domain of signal transducing histidine kinase"/>
    <property type="match status" value="1"/>
</dbReference>
<reference evidence="6" key="1">
    <citation type="submission" date="2022-11" db="EMBL/GenBank/DDBJ databases">
        <authorList>
            <person name="Petersen C."/>
        </authorList>
    </citation>
    <scope>NUCLEOTIDE SEQUENCE</scope>
    <source>
        <strain evidence="6">IBT 30069</strain>
    </source>
</reference>
<accession>A0A9W9FJD7</accession>
<feature type="compositionally biased region" description="Basic and acidic residues" evidence="3">
    <location>
        <begin position="1083"/>
        <end position="1092"/>
    </location>
</feature>
<dbReference type="InterPro" id="IPR011006">
    <property type="entry name" value="CheY-like_superfamily"/>
</dbReference>
<evidence type="ECO:0000259" key="5">
    <source>
        <dbReference type="PROSITE" id="PS50110"/>
    </source>
</evidence>
<dbReference type="InterPro" id="IPR036097">
    <property type="entry name" value="HisK_dim/P_sf"/>
</dbReference>
<gene>
    <name evidence="6" type="ORF">N7456_007262</name>
</gene>
<dbReference type="EMBL" id="JAPQKH010000004">
    <property type="protein sequence ID" value="KAJ5101210.1"/>
    <property type="molecule type" value="Genomic_DNA"/>
</dbReference>
<comment type="caution">
    <text evidence="6">The sequence shown here is derived from an EMBL/GenBank/DDBJ whole genome shotgun (WGS) entry which is preliminary data.</text>
</comment>
<dbReference type="Pfam" id="PF00072">
    <property type="entry name" value="Response_reg"/>
    <property type="match status" value="1"/>
</dbReference>
<dbReference type="AlphaFoldDB" id="A0A9W9FJD7"/>
<name>A0A9W9FJD7_9EURO</name>
<feature type="region of interest" description="Disordered" evidence="3">
    <location>
        <begin position="256"/>
        <end position="296"/>
    </location>
</feature>
<dbReference type="Gene3D" id="3.30.450.40">
    <property type="match status" value="1"/>
</dbReference>
<dbReference type="PRINTS" id="PR00344">
    <property type="entry name" value="BCTRLSENSOR"/>
</dbReference>
<dbReference type="InterPro" id="IPR005467">
    <property type="entry name" value="His_kinase_dom"/>
</dbReference>
<evidence type="ECO:0000256" key="3">
    <source>
        <dbReference type="SAM" id="MobiDB-lite"/>
    </source>
</evidence>
<proteinExistence type="predicted"/>
<dbReference type="OrthoDB" id="303614at2759"/>
<dbReference type="Proteomes" id="UP001149165">
    <property type="component" value="Unassembled WGS sequence"/>
</dbReference>
<feature type="compositionally biased region" description="Basic residues" evidence="3">
    <location>
        <begin position="496"/>
        <end position="505"/>
    </location>
</feature>
<dbReference type="InterPro" id="IPR001789">
    <property type="entry name" value="Sig_transdc_resp-reg_receiver"/>
</dbReference>
<evidence type="ECO:0000259" key="4">
    <source>
        <dbReference type="PROSITE" id="PS50109"/>
    </source>
</evidence>
<dbReference type="CDD" id="cd17546">
    <property type="entry name" value="REC_hyHK_CKI1_RcsC-like"/>
    <property type="match status" value="1"/>
</dbReference>
<feature type="modified residue" description="4-aspartylphosphate" evidence="2">
    <location>
        <position position="1172"/>
    </location>
</feature>
<protein>
    <submittedName>
        <fullName evidence="6">Uncharacterized protein</fullName>
    </submittedName>
</protein>
<evidence type="ECO:0000256" key="1">
    <source>
        <dbReference type="ARBA" id="ARBA00022553"/>
    </source>
</evidence>
<feature type="domain" description="Histidine kinase" evidence="4">
    <location>
        <begin position="588"/>
        <end position="872"/>
    </location>
</feature>
<dbReference type="CDD" id="cd00082">
    <property type="entry name" value="HisKA"/>
    <property type="match status" value="1"/>
</dbReference>
<dbReference type="Gene3D" id="1.10.287.130">
    <property type="match status" value="1"/>
</dbReference>
<dbReference type="FunFam" id="1.10.287.130:FF:000023">
    <property type="entry name" value="Sensor histidine kinase/response regulator, putative"/>
    <property type="match status" value="1"/>
</dbReference>